<feature type="compositionally biased region" description="Gly residues" evidence="1">
    <location>
        <begin position="267"/>
        <end position="276"/>
    </location>
</feature>
<evidence type="ECO:0000313" key="2">
    <source>
        <dbReference type="EMBL" id="KAK6118807.1"/>
    </source>
</evidence>
<dbReference type="EMBL" id="JABTTQ020003300">
    <property type="protein sequence ID" value="KAK6118807.1"/>
    <property type="molecule type" value="Genomic_DNA"/>
</dbReference>
<feature type="compositionally biased region" description="Low complexity" evidence="1">
    <location>
        <begin position="219"/>
        <end position="239"/>
    </location>
</feature>
<dbReference type="Pfam" id="PF14223">
    <property type="entry name" value="Retrotran_gag_2"/>
    <property type="match status" value="1"/>
</dbReference>
<proteinExistence type="predicted"/>
<dbReference type="PANTHER" id="PTHR47481">
    <property type="match status" value="1"/>
</dbReference>
<protein>
    <submittedName>
        <fullName evidence="2">Uncharacterized protein</fullName>
    </submittedName>
</protein>
<evidence type="ECO:0000256" key="1">
    <source>
        <dbReference type="SAM" id="MobiDB-lite"/>
    </source>
</evidence>
<reference evidence="2 3" key="1">
    <citation type="journal article" date="2021" name="Comput. Struct. Biotechnol. J.">
        <title>De novo genome assembly of the potent medicinal plant Rehmannia glutinosa using nanopore technology.</title>
        <authorList>
            <person name="Ma L."/>
            <person name="Dong C."/>
            <person name="Song C."/>
            <person name="Wang X."/>
            <person name="Zheng X."/>
            <person name="Niu Y."/>
            <person name="Chen S."/>
            <person name="Feng W."/>
        </authorList>
    </citation>
    <scope>NUCLEOTIDE SEQUENCE [LARGE SCALE GENOMIC DNA]</scope>
    <source>
        <strain evidence="2">DH-2019</strain>
    </source>
</reference>
<keyword evidence="3" id="KW-1185">Reference proteome</keyword>
<gene>
    <name evidence="2" type="ORF">DH2020_047442</name>
</gene>
<feature type="region of interest" description="Disordered" evidence="1">
    <location>
        <begin position="213"/>
        <end position="276"/>
    </location>
</feature>
<sequence>MVGDEQTKGQPTVISNVFHPVLNVTNIRILVPLILDADKVQYTPWATLFRNTAKAFTVLDHIDPTINKPTDIDDDLWNRLDAIVLQWLYSTISTDILCKILDEEATTMVAWDRLHNLFQDNKGTRVVHLENQFGATYLNDFSSLVEYCQALKTITMQLSAIGHPISEACLVLQLVAHLTDEYATIATIIQQSNHLPSFDKACLMLDLDRMSRDKNKNGTSSSSTVLTTSNTSSPMSTTPAQQHPSGSGGRGSRDNGGRNNKGKKGPSQGGGHGYGRGVGHSPYYGWAGPWASQWDSPPCPYPTKPPQWHGMPSVNTHGLLGPAL</sequence>
<dbReference type="Proteomes" id="UP001318860">
    <property type="component" value="Unassembled WGS sequence"/>
</dbReference>
<accession>A0ABR0U8D5</accession>
<evidence type="ECO:0000313" key="3">
    <source>
        <dbReference type="Proteomes" id="UP001318860"/>
    </source>
</evidence>
<name>A0ABR0U8D5_REHGL</name>
<dbReference type="PANTHER" id="PTHR47481:SF38">
    <property type="entry name" value="POU DOMAIN, CLASS 4, TRANSCRIPTION FACTOR 1-LIKE"/>
    <property type="match status" value="1"/>
</dbReference>
<organism evidence="2 3">
    <name type="scientific">Rehmannia glutinosa</name>
    <name type="common">Chinese foxglove</name>
    <dbReference type="NCBI Taxonomy" id="99300"/>
    <lineage>
        <taxon>Eukaryota</taxon>
        <taxon>Viridiplantae</taxon>
        <taxon>Streptophyta</taxon>
        <taxon>Embryophyta</taxon>
        <taxon>Tracheophyta</taxon>
        <taxon>Spermatophyta</taxon>
        <taxon>Magnoliopsida</taxon>
        <taxon>eudicotyledons</taxon>
        <taxon>Gunneridae</taxon>
        <taxon>Pentapetalae</taxon>
        <taxon>asterids</taxon>
        <taxon>lamiids</taxon>
        <taxon>Lamiales</taxon>
        <taxon>Orobanchaceae</taxon>
        <taxon>Rehmannieae</taxon>
        <taxon>Rehmannia</taxon>
    </lineage>
</organism>
<comment type="caution">
    <text evidence="2">The sequence shown here is derived from an EMBL/GenBank/DDBJ whole genome shotgun (WGS) entry which is preliminary data.</text>
</comment>